<dbReference type="eggNOG" id="COG1514">
    <property type="taxonomic scope" value="Bacteria"/>
</dbReference>
<dbReference type="Gene3D" id="3.90.1140.10">
    <property type="entry name" value="Cyclic phosphodiesterase"/>
    <property type="match status" value="1"/>
</dbReference>
<dbReference type="Pfam" id="PF13563">
    <property type="entry name" value="2_5_RNA_ligase2"/>
    <property type="match status" value="1"/>
</dbReference>
<organism evidence="1 2">
    <name type="scientific">Sphingomonas sanxanigenens DSM 19645 = NX02</name>
    <dbReference type="NCBI Taxonomy" id="1123269"/>
    <lineage>
        <taxon>Bacteria</taxon>
        <taxon>Pseudomonadati</taxon>
        <taxon>Pseudomonadota</taxon>
        <taxon>Alphaproteobacteria</taxon>
        <taxon>Sphingomonadales</taxon>
        <taxon>Sphingomonadaceae</taxon>
        <taxon>Sphingomonas</taxon>
    </lineage>
</organism>
<gene>
    <name evidence="1" type="ORF">NX02_08535</name>
</gene>
<dbReference type="STRING" id="1123269.NX02_08535"/>
<dbReference type="Proteomes" id="UP000018851">
    <property type="component" value="Chromosome"/>
</dbReference>
<dbReference type="SUPFAM" id="SSF55144">
    <property type="entry name" value="LigT-like"/>
    <property type="match status" value="1"/>
</dbReference>
<name>W0ACM7_9SPHN</name>
<keyword evidence="2" id="KW-1185">Reference proteome</keyword>
<evidence type="ECO:0000313" key="2">
    <source>
        <dbReference type="Proteomes" id="UP000018851"/>
    </source>
</evidence>
<sequence length="169" mass="18842">MPSSDPLIVTALFGDRDFAWLDGLRRQHFPPERNQVPAHLTLFHQLPPMLAEEVAAVLKTMVRTHPRPPAQVSAVMHLGGGVAFRVESDALAAIREDIAERFHGLLTTQDQQGWRAHVTIQNKVTAAEAKRLQATLAADFAPRPLVIAGLAAWWYRGGPWEKLSEARFR</sequence>
<evidence type="ECO:0000313" key="1">
    <source>
        <dbReference type="EMBL" id="AHE53430.1"/>
    </source>
</evidence>
<dbReference type="RefSeq" id="WP_025291688.1">
    <property type="nucleotide sequence ID" value="NZ_CP006644.1"/>
</dbReference>
<dbReference type="EMBL" id="CP006644">
    <property type="protein sequence ID" value="AHE53430.1"/>
    <property type="molecule type" value="Genomic_DNA"/>
</dbReference>
<evidence type="ECO:0008006" key="3">
    <source>
        <dbReference type="Google" id="ProtNLM"/>
    </source>
</evidence>
<protein>
    <recommendedName>
        <fullName evidence="3">Phosphoesterase HXTX domain-containing protein</fullName>
    </recommendedName>
</protein>
<dbReference type="KEGG" id="ssan:NX02_08535"/>
<dbReference type="AlphaFoldDB" id="W0ACM7"/>
<accession>W0ACM7</accession>
<proteinExistence type="predicted"/>
<dbReference type="PATRIC" id="fig|1123269.5.peg.1673"/>
<reference evidence="1 2" key="1">
    <citation type="submission" date="2013-07" db="EMBL/GenBank/DDBJ databases">
        <title>Completed genome of Sphingomonas sanxanigenens NX02.</title>
        <authorList>
            <person name="Ma T."/>
            <person name="Huang H."/>
            <person name="Wu M."/>
            <person name="Li X."/>
            <person name="Li G."/>
        </authorList>
    </citation>
    <scope>NUCLEOTIDE SEQUENCE [LARGE SCALE GENOMIC DNA]</scope>
    <source>
        <strain evidence="1 2">NX02</strain>
    </source>
</reference>
<dbReference type="OrthoDB" id="793003at2"/>
<dbReference type="HOGENOM" id="CLU_075843_1_0_5"/>
<dbReference type="InterPro" id="IPR009097">
    <property type="entry name" value="Cyclic_Pdiesterase"/>
</dbReference>